<dbReference type="OrthoDB" id="514070at2759"/>
<feature type="compositionally biased region" description="Polar residues" evidence="1">
    <location>
        <begin position="230"/>
        <end position="249"/>
    </location>
</feature>
<gene>
    <name evidence="2" type="ORF">Egran_03656</name>
</gene>
<evidence type="ECO:0000313" key="2">
    <source>
        <dbReference type="EMBL" id="OXV08582.1"/>
    </source>
</evidence>
<evidence type="ECO:0000313" key="3">
    <source>
        <dbReference type="Proteomes" id="UP000243515"/>
    </source>
</evidence>
<feature type="region of interest" description="Disordered" evidence="1">
    <location>
        <begin position="79"/>
        <end position="116"/>
    </location>
</feature>
<accession>A0A232LWT9</accession>
<keyword evidence="3" id="KW-1185">Reference proteome</keyword>
<protein>
    <submittedName>
        <fullName evidence="2">Uncharacterized protein</fullName>
    </submittedName>
</protein>
<reference evidence="2 3" key="1">
    <citation type="journal article" date="2015" name="Environ. Microbiol.">
        <title>Metagenome sequence of Elaphomyces granulatus from sporocarp tissue reveals Ascomycota ectomycorrhizal fingerprints of genome expansion and a Proteobacteria-rich microbiome.</title>
        <authorList>
            <person name="Quandt C.A."/>
            <person name="Kohler A."/>
            <person name="Hesse C.N."/>
            <person name="Sharpton T.J."/>
            <person name="Martin F."/>
            <person name="Spatafora J.W."/>
        </authorList>
    </citation>
    <scope>NUCLEOTIDE SEQUENCE [LARGE SCALE GENOMIC DNA]</scope>
    <source>
        <strain evidence="2 3">OSC145934</strain>
    </source>
</reference>
<dbReference type="EMBL" id="NPHW01004015">
    <property type="protein sequence ID" value="OXV08582.1"/>
    <property type="molecule type" value="Genomic_DNA"/>
</dbReference>
<organism evidence="2 3">
    <name type="scientific">Elaphomyces granulatus</name>
    <dbReference type="NCBI Taxonomy" id="519963"/>
    <lineage>
        <taxon>Eukaryota</taxon>
        <taxon>Fungi</taxon>
        <taxon>Dikarya</taxon>
        <taxon>Ascomycota</taxon>
        <taxon>Pezizomycotina</taxon>
        <taxon>Eurotiomycetes</taxon>
        <taxon>Eurotiomycetidae</taxon>
        <taxon>Eurotiales</taxon>
        <taxon>Elaphomycetaceae</taxon>
        <taxon>Elaphomyces</taxon>
    </lineage>
</organism>
<name>A0A232LWT9_9EURO</name>
<evidence type="ECO:0000256" key="1">
    <source>
        <dbReference type="SAM" id="MobiDB-lite"/>
    </source>
</evidence>
<proteinExistence type="predicted"/>
<feature type="region of interest" description="Disordered" evidence="1">
    <location>
        <begin position="296"/>
        <end position="315"/>
    </location>
</feature>
<comment type="caution">
    <text evidence="2">The sequence shown here is derived from an EMBL/GenBank/DDBJ whole genome shotgun (WGS) entry which is preliminary data.</text>
</comment>
<sequence length="386" mass="42254">MAATQVQALLRFLSQDAKLPLATAIAWVKDLQRADLRKYYIILLSSTIVDDISKSDLKALQDISQDEKTAKQVLNAAKRAMSKKRTAPEHNAALTSKKAKRVEPEKNATPSDIESALSLPSSLASEEELSKTVLLTNRAPLVLAFAVSVTKYTMPEQPISSRLSLAQAVVSANSRTKAVSLGIASGKSAEEEGWGQGQPVVKILGRNVKVLKRWDYDPKDGQRKEKGSLTMDSGSLNEPQPQRAFESSNTLPPLWGLDLEAAPKFNERSSIERTNSLPIHTAESVRAYLLKSFTTYREPGTEPSGGPGNKSATPSLAQKERCLGLLLRGIDIVCESWSSTLSADELDRRAWAWYLHVRPDVQPGAAGWGEKGQVKLSDILNLRRRG</sequence>
<dbReference type="Proteomes" id="UP000243515">
    <property type="component" value="Unassembled WGS sequence"/>
</dbReference>
<dbReference type="AlphaFoldDB" id="A0A232LWT9"/>
<feature type="compositionally biased region" description="Basic and acidic residues" evidence="1">
    <location>
        <begin position="215"/>
        <end position="227"/>
    </location>
</feature>
<feature type="region of interest" description="Disordered" evidence="1">
    <location>
        <begin position="215"/>
        <end position="249"/>
    </location>
</feature>